<dbReference type="PANTHER" id="PTHR34820:SF4">
    <property type="entry name" value="INNER MEMBRANE PROTEIN YEBZ"/>
    <property type="match status" value="1"/>
</dbReference>
<feature type="compositionally biased region" description="Low complexity" evidence="5">
    <location>
        <begin position="126"/>
        <end position="156"/>
    </location>
</feature>
<evidence type="ECO:0000256" key="5">
    <source>
        <dbReference type="SAM" id="MobiDB-lite"/>
    </source>
</evidence>
<keyword evidence="6" id="KW-1133">Transmembrane helix</keyword>
<keyword evidence="3 7" id="KW-0732">Signal</keyword>
<evidence type="ECO:0000256" key="6">
    <source>
        <dbReference type="SAM" id="Phobius"/>
    </source>
</evidence>
<accession>A0A1G6XBZ3</accession>
<reference evidence="10" key="1">
    <citation type="submission" date="2016-10" db="EMBL/GenBank/DDBJ databases">
        <authorList>
            <person name="Varghese N."/>
            <person name="Submissions S."/>
        </authorList>
    </citation>
    <scope>NUCLEOTIDE SEQUENCE [LARGE SCALE GENOMIC DNA]</scope>
    <source>
        <strain evidence="10">IBRC-M 10403</strain>
    </source>
</reference>
<feature type="domain" description="CopC" evidence="8">
    <location>
        <begin position="25"/>
        <end position="117"/>
    </location>
</feature>
<keyword evidence="4" id="KW-0186">Copper</keyword>
<dbReference type="InterPro" id="IPR014755">
    <property type="entry name" value="Cu-Rt/internalin_Ig-like"/>
</dbReference>
<dbReference type="InterPro" id="IPR007348">
    <property type="entry name" value="CopC_dom"/>
</dbReference>
<keyword evidence="6" id="KW-0472">Membrane</keyword>
<dbReference type="PANTHER" id="PTHR34820">
    <property type="entry name" value="INNER MEMBRANE PROTEIN YEBZ"/>
    <property type="match status" value="1"/>
</dbReference>
<dbReference type="Pfam" id="PF04234">
    <property type="entry name" value="CopC"/>
    <property type="match status" value="1"/>
</dbReference>
<keyword evidence="6" id="KW-0812">Transmembrane</keyword>
<protein>
    <recommendedName>
        <fullName evidence="8">CopC domain-containing protein</fullName>
    </recommendedName>
</protein>
<dbReference type="GO" id="GO:0030313">
    <property type="term" value="C:cell envelope"/>
    <property type="evidence" value="ECO:0007669"/>
    <property type="project" value="UniProtKB-SubCell"/>
</dbReference>
<dbReference type="InterPro" id="IPR014756">
    <property type="entry name" value="Ig_E-set"/>
</dbReference>
<comment type="subcellular location">
    <subcellularLocation>
        <location evidence="1">Cell envelope</location>
    </subcellularLocation>
</comment>
<feature type="chain" id="PRO_5011769655" description="CopC domain-containing protein" evidence="7">
    <location>
        <begin position="25"/>
        <end position="194"/>
    </location>
</feature>
<evidence type="ECO:0000259" key="8">
    <source>
        <dbReference type="Pfam" id="PF04234"/>
    </source>
</evidence>
<dbReference type="GO" id="GO:0046688">
    <property type="term" value="P:response to copper ion"/>
    <property type="evidence" value="ECO:0007669"/>
    <property type="project" value="InterPro"/>
</dbReference>
<gene>
    <name evidence="9" type="ORF">SAMN05216174_11724</name>
</gene>
<feature type="transmembrane region" description="Helical" evidence="6">
    <location>
        <begin position="166"/>
        <end position="184"/>
    </location>
</feature>
<organism evidence="9 10">
    <name type="scientific">Actinokineospora iranica</name>
    <dbReference type="NCBI Taxonomy" id="1271860"/>
    <lineage>
        <taxon>Bacteria</taxon>
        <taxon>Bacillati</taxon>
        <taxon>Actinomycetota</taxon>
        <taxon>Actinomycetes</taxon>
        <taxon>Pseudonocardiales</taxon>
        <taxon>Pseudonocardiaceae</taxon>
        <taxon>Actinokineospora</taxon>
    </lineage>
</organism>
<dbReference type="GO" id="GO:0042597">
    <property type="term" value="C:periplasmic space"/>
    <property type="evidence" value="ECO:0007669"/>
    <property type="project" value="InterPro"/>
</dbReference>
<evidence type="ECO:0000313" key="10">
    <source>
        <dbReference type="Proteomes" id="UP000199501"/>
    </source>
</evidence>
<dbReference type="Proteomes" id="UP000199501">
    <property type="component" value="Unassembled WGS sequence"/>
</dbReference>
<dbReference type="OrthoDB" id="5242236at2"/>
<dbReference type="GO" id="GO:0005507">
    <property type="term" value="F:copper ion binding"/>
    <property type="evidence" value="ECO:0007669"/>
    <property type="project" value="InterPro"/>
</dbReference>
<keyword evidence="10" id="KW-1185">Reference proteome</keyword>
<sequence length="194" mass="19457">MRRLSLALVLAVLALVAGASPALAHTRLISSTPAEGALVTAAPEAIKLTFTDPMQAKLSTVTVSGPSGARWGLGEITAQDGTLTVPVQTTGPAGDYVVEYRVLSGDGHPVKGAVRFTYTPPPVAGTESVPPTAPSAAETSASSAAAVPEQAPAAQRAPAESGGVPVWVWIAGAAVLLALGLLAARRFSGDSGRE</sequence>
<evidence type="ECO:0000256" key="3">
    <source>
        <dbReference type="ARBA" id="ARBA00022729"/>
    </source>
</evidence>
<evidence type="ECO:0000256" key="4">
    <source>
        <dbReference type="ARBA" id="ARBA00023008"/>
    </source>
</evidence>
<proteinExistence type="predicted"/>
<evidence type="ECO:0000256" key="7">
    <source>
        <dbReference type="SAM" id="SignalP"/>
    </source>
</evidence>
<evidence type="ECO:0000256" key="1">
    <source>
        <dbReference type="ARBA" id="ARBA00004196"/>
    </source>
</evidence>
<evidence type="ECO:0000313" key="9">
    <source>
        <dbReference type="EMBL" id="SDD75660.1"/>
    </source>
</evidence>
<feature type="region of interest" description="Disordered" evidence="5">
    <location>
        <begin position="121"/>
        <end position="156"/>
    </location>
</feature>
<dbReference type="SUPFAM" id="SSF81296">
    <property type="entry name" value="E set domains"/>
    <property type="match status" value="1"/>
</dbReference>
<feature type="signal peptide" evidence="7">
    <location>
        <begin position="1"/>
        <end position="24"/>
    </location>
</feature>
<keyword evidence="2" id="KW-0479">Metal-binding</keyword>
<dbReference type="EMBL" id="FMZZ01000017">
    <property type="protein sequence ID" value="SDD75660.1"/>
    <property type="molecule type" value="Genomic_DNA"/>
</dbReference>
<dbReference type="STRING" id="1271860.SAMN05216174_11724"/>
<dbReference type="Gene3D" id="2.60.40.1220">
    <property type="match status" value="1"/>
</dbReference>
<dbReference type="AlphaFoldDB" id="A0A1G6XBZ3"/>
<dbReference type="GO" id="GO:0006825">
    <property type="term" value="P:copper ion transport"/>
    <property type="evidence" value="ECO:0007669"/>
    <property type="project" value="InterPro"/>
</dbReference>
<name>A0A1G6XBZ3_9PSEU</name>
<evidence type="ECO:0000256" key="2">
    <source>
        <dbReference type="ARBA" id="ARBA00022723"/>
    </source>
</evidence>
<dbReference type="RefSeq" id="WP_091456123.1">
    <property type="nucleotide sequence ID" value="NZ_FMZZ01000017.1"/>
</dbReference>
<dbReference type="InterPro" id="IPR032694">
    <property type="entry name" value="CopC/D"/>
</dbReference>
<dbReference type="GO" id="GO:0005886">
    <property type="term" value="C:plasma membrane"/>
    <property type="evidence" value="ECO:0007669"/>
    <property type="project" value="TreeGrafter"/>
</dbReference>